<sequence>MRVLALFKNHGKNPRDIPILKNTLDSLLKPEECKALVTNIRVSSRNIQIDVFGDAKAIECALVAIRKALGEPLEVRVIKKRKDEQIDEQELAKRVSSLIKEERFWEAHEELEDFWRKESGSKKLALQALILLCAAYVHLQKNDTEGFTRLATRALQTLESCSVSYVLGFDLDALKQKIANAIKRSEFSVSFG</sequence>
<dbReference type="AlphaFoldDB" id="A0A2R6ACI2"/>
<evidence type="ECO:0000313" key="2">
    <source>
        <dbReference type="Proteomes" id="UP000240880"/>
    </source>
</evidence>
<protein>
    <recommendedName>
        <fullName evidence="3">DUF309 domain-containing protein</fullName>
    </recommendedName>
</protein>
<accession>A0A2R6ACI2</accession>
<dbReference type="InterPro" id="IPR023203">
    <property type="entry name" value="TTHA0068_sf"/>
</dbReference>
<dbReference type="Pfam" id="PF03745">
    <property type="entry name" value="DUF309"/>
    <property type="match status" value="1"/>
</dbReference>
<name>A0A2R6ACI2_9ARCH</name>
<dbReference type="EMBL" id="NEXC01000008">
    <property type="protein sequence ID" value="PSN84067.1"/>
    <property type="molecule type" value="Genomic_DNA"/>
</dbReference>
<dbReference type="Gene3D" id="1.10.3450.10">
    <property type="entry name" value="TTHA0068-like"/>
    <property type="match status" value="1"/>
</dbReference>
<evidence type="ECO:0000313" key="1">
    <source>
        <dbReference type="EMBL" id="PSN84067.1"/>
    </source>
</evidence>
<comment type="caution">
    <text evidence="1">The sequence shown here is derived from an EMBL/GenBank/DDBJ whole genome shotgun (WGS) entry which is preliminary data.</text>
</comment>
<organism evidence="1 2">
    <name type="scientific">Candidatus Marsarchaeota G1 archaeon OSP_D</name>
    <dbReference type="NCBI Taxonomy" id="1978155"/>
    <lineage>
        <taxon>Archaea</taxon>
        <taxon>Candidatus Marsarchaeota</taxon>
        <taxon>Candidatus Marsarchaeota group 1</taxon>
    </lineage>
</organism>
<gene>
    <name evidence="1" type="ORF">B9Q01_02255</name>
</gene>
<dbReference type="Proteomes" id="UP000240880">
    <property type="component" value="Unassembled WGS sequence"/>
</dbReference>
<dbReference type="SUPFAM" id="SSF140663">
    <property type="entry name" value="TTHA0068-like"/>
    <property type="match status" value="1"/>
</dbReference>
<proteinExistence type="predicted"/>
<reference evidence="1 2" key="1">
    <citation type="submission" date="2017-04" db="EMBL/GenBank/DDBJ databases">
        <title>Novel microbial lineages endemic to geothermal iron-oxide mats fill important gaps in the evolutionary history of Archaea.</title>
        <authorList>
            <person name="Jay Z.J."/>
            <person name="Beam J.P."/>
            <person name="Dlakic M."/>
            <person name="Rusch D.B."/>
            <person name="Kozubal M.A."/>
            <person name="Inskeep W.P."/>
        </authorList>
    </citation>
    <scope>NUCLEOTIDE SEQUENCE [LARGE SCALE GENOMIC DNA]</scope>
    <source>
        <strain evidence="1">OSP_D</strain>
    </source>
</reference>
<evidence type="ECO:0008006" key="3">
    <source>
        <dbReference type="Google" id="ProtNLM"/>
    </source>
</evidence>
<dbReference type="InterPro" id="IPR005500">
    <property type="entry name" value="DUF309"/>
</dbReference>